<comment type="subcellular location">
    <subcellularLocation>
        <location evidence="1">Endomembrane system</location>
        <topology evidence="1">Multi-pass membrane protein</topology>
    </subcellularLocation>
</comment>
<dbReference type="GO" id="GO:0030026">
    <property type="term" value="P:intracellular manganese ion homeostasis"/>
    <property type="evidence" value="ECO:0007669"/>
    <property type="project" value="InterPro"/>
</dbReference>
<dbReference type="CDD" id="cd02431">
    <property type="entry name" value="Ferritin_CCC1_C"/>
    <property type="match status" value="1"/>
</dbReference>
<reference evidence="6 7" key="1">
    <citation type="submission" date="2020-01" db="EMBL/GenBank/DDBJ databases">
        <title>Ponticoccus aerotolerans gen. nov., sp. nov., an anaerobic bacterium and proposal of Ponticoccusceae fam. nov., Ponticoccusles ord. nov. and Ponticoccuse classis nov. in the phylum Kiritimatiellaeota.</title>
        <authorList>
            <person name="Zhou L.Y."/>
            <person name="Du Z.J."/>
        </authorList>
    </citation>
    <scope>NUCLEOTIDE SEQUENCE [LARGE SCALE GENOMIC DNA]</scope>
    <source>
        <strain evidence="6 7">S-5007</strain>
    </source>
</reference>
<keyword evidence="4 5" id="KW-0472">Membrane</keyword>
<dbReference type="AlphaFoldDB" id="A0A6P1MBV1"/>
<dbReference type="InterPro" id="IPR009078">
    <property type="entry name" value="Ferritin-like_SF"/>
</dbReference>
<dbReference type="EMBL" id="CP047593">
    <property type="protein sequence ID" value="QHI68575.1"/>
    <property type="molecule type" value="Genomic_DNA"/>
</dbReference>
<evidence type="ECO:0000313" key="6">
    <source>
        <dbReference type="EMBL" id="QHI68575.1"/>
    </source>
</evidence>
<dbReference type="CDD" id="cd01044">
    <property type="entry name" value="Ferritin_CCC1_N"/>
    <property type="match status" value="1"/>
</dbReference>
<feature type="transmembrane region" description="Helical" evidence="5">
    <location>
        <begin position="228"/>
        <end position="249"/>
    </location>
</feature>
<dbReference type="Gene3D" id="1.20.5.420">
    <property type="entry name" value="Immunoglobulin FC, subunit C"/>
    <property type="match status" value="1"/>
</dbReference>
<evidence type="ECO:0000256" key="2">
    <source>
        <dbReference type="ARBA" id="ARBA00022692"/>
    </source>
</evidence>
<feature type="transmembrane region" description="Helical" evidence="5">
    <location>
        <begin position="166"/>
        <end position="184"/>
    </location>
</feature>
<gene>
    <name evidence="6" type="ORF">GT409_03625</name>
</gene>
<accession>A0A6P1MBV1</accession>
<dbReference type="InterPro" id="IPR008217">
    <property type="entry name" value="Ccc1_fam"/>
</dbReference>
<protein>
    <submittedName>
        <fullName evidence="6">Rubrerythrin family protein</fullName>
    </submittedName>
</protein>
<evidence type="ECO:0000313" key="7">
    <source>
        <dbReference type="Proteomes" id="UP000464954"/>
    </source>
</evidence>
<evidence type="ECO:0000256" key="4">
    <source>
        <dbReference type="ARBA" id="ARBA00023136"/>
    </source>
</evidence>
<dbReference type="RefSeq" id="WP_160627027.1">
    <property type="nucleotide sequence ID" value="NZ_CP047593.1"/>
</dbReference>
<organism evidence="6 7">
    <name type="scientific">Tichowtungia aerotolerans</name>
    <dbReference type="NCBI Taxonomy" id="2697043"/>
    <lineage>
        <taxon>Bacteria</taxon>
        <taxon>Pseudomonadati</taxon>
        <taxon>Kiritimatiellota</taxon>
        <taxon>Tichowtungiia</taxon>
        <taxon>Tichowtungiales</taxon>
        <taxon>Tichowtungiaceae</taxon>
        <taxon>Tichowtungia</taxon>
    </lineage>
</organism>
<dbReference type="InterPro" id="IPR039376">
    <property type="entry name" value="Ferritin_CCC1_N"/>
</dbReference>
<evidence type="ECO:0000256" key="1">
    <source>
        <dbReference type="ARBA" id="ARBA00004127"/>
    </source>
</evidence>
<keyword evidence="3 5" id="KW-1133">Transmembrane helix</keyword>
<proteinExistence type="predicted"/>
<keyword evidence="7" id="KW-1185">Reference proteome</keyword>
<dbReference type="Proteomes" id="UP000464954">
    <property type="component" value="Chromosome"/>
</dbReference>
<keyword evidence="2 5" id="KW-0812">Transmembrane</keyword>
<dbReference type="Pfam" id="PF01988">
    <property type="entry name" value="VIT1"/>
    <property type="match status" value="1"/>
</dbReference>
<name>A0A6P1MBV1_9BACT</name>
<sequence length="290" mass="32429">MNISESDKRQFRSFQRDEITEYHIYRRLAQKTKNEANRRILLQIAEDELRHYNEWKTVTETDVRPNSSKVRKYAWITRLLGLTFGVKLMEAGEAGAQQNYSEYEAVFAPAGQMAAEENDHEQELINLLDEERLQYTGSVVLGLNDALVELTGALAGLTLALRDTGLIALTGSITGIAAAFSMAASEYLSTKSEDTEKHPAKASVYTGVAYIFTVIILIIPYLIFQNYFVCLGVTLALGIGIIAAFNYYISVAKDLNFRKRFIEMTGLSLGVAAISFLIGFLLRHFTGIEI</sequence>
<feature type="transmembrane region" description="Helical" evidence="5">
    <location>
        <begin position="204"/>
        <end position="223"/>
    </location>
</feature>
<feature type="transmembrane region" description="Helical" evidence="5">
    <location>
        <begin position="261"/>
        <end position="282"/>
    </location>
</feature>
<dbReference type="SUPFAM" id="SSF47240">
    <property type="entry name" value="Ferritin-like"/>
    <property type="match status" value="1"/>
</dbReference>
<dbReference type="GO" id="GO:0012505">
    <property type="term" value="C:endomembrane system"/>
    <property type="evidence" value="ECO:0007669"/>
    <property type="project" value="UniProtKB-SubCell"/>
</dbReference>
<dbReference type="GO" id="GO:0005384">
    <property type="term" value="F:manganese ion transmembrane transporter activity"/>
    <property type="evidence" value="ECO:0007669"/>
    <property type="project" value="InterPro"/>
</dbReference>
<evidence type="ECO:0000256" key="3">
    <source>
        <dbReference type="ARBA" id="ARBA00022989"/>
    </source>
</evidence>
<dbReference type="KEGG" id="taer:GT409_03625"/>
<evidence type="ECO:0000256" key="5">
    <source>
        <dbReference type="SAM" id="Phobius"/>
    </source>
</evidence>